<feature type="compositionally biased region" description="Acidic residues" evidence="2">
    <location>
        <begin position="889"/>
        <end position="919"/>
    </location>
</feature>
<gene>
    <name evidence="3" type="ORF">EKO04_010466</name>
</gene>
<feature type="compositionally biased region" description="Basic and acidic residues" evidence="2">
    <location>
        <begin position="925"/>
        <end position="937"/>
    </location>
</feature>
<proteinExistence type="predicted"/>
<evidence type="ECO:0000313" key="3">
    <source>
        <dbReference type="EMBL" id="KAF9691695.1"/>
    </source>
</evidence>
<reference evidence="3" key="2">
    <citation type="submission" date="2020-09" db="EMBL/GenBank/DDBJ databases">
        <title>Reference genome assembly for Australian Ascochyta lentis isolate Al4.</title>
        <authorList>
            <person name="Lee R.C."/>
            <person name="Farfan-Caceres L.M."/>
            <person name="Debler J.W."/>
            <person name="Williams A.H."/>
            <person name="Henares B.M."/>
        </authorList>
    </citation>
    <scope>NUCLEOTIDE SEQUENCE</scope>
    <source>
        <strain evidence="3">Al4</strain>
    </source>
</reference>
<protein>
    <submittedName>
        <fullName evidence="3">Uncharacterized protein</fullName>
    </submittedName>
</protein>
<dbReference type="EMBL" id="RZGK01000020">
    <property type="protein sequence ID" value="KAF9691695.1"/>
    <property type="molecule type" value="Genomic_DNA"/>
</dbReference>
<feature type="region of interest" description="Disordered" evidence="2">
    <location>
        <begin position="265"/>
        <end position="296"/>
    </location>
</feature>
<sequence>MTDGCARFTLVNVKVSRPRQPPPTNDSQATTKNYVSQRTALYRGYKKRNAELDILSGKPPAYLAGKKGSVASQDFADVDDEATLKTVHDYLFKTFQLLDRVIRARKLHHSHFFAIDNDYGHQKYLDKLQSDKQTMTKALEKLGKRAATVMYEQKQWFDWVKETQEQEEKQGETESRKVKLESLLFQRHQKELKRQQLRMRAKEDQKQQEQYLDETYKQRLSDMSEEEQDDWDPIKDVYGYERDNYVELIKYFLMLQDNEPVDAIEDTPAKADSTPQAEAASGTTGSAKALSKSAKKRMKKVNAETKKLADPKLQTDDGRGANIIEMETKAQMRDRLRKPVKFERATGWYASGVGPNGLDAQTPVIPDDEIEQLLDEVAEIKNFLFCRILLTQSTLLPAALKAESIENFIGKEEVTREHLRNLCLKLERPVLQDVRDACADFIRERDGVEDLEEPEVKEEVEEDVDRYKTPEKYRLRFKKGKLPDNYQTKREKSAKKANKQKLDLFGEENDGVLDFGQITDETKYARKRTRIKICGRYMYNYPSEKALTRGGWFHFAVIAKDSDLFDAVELCRNWNEFFELNILCLYHYFPAPKWSKFTGDLPRQQLLQLGFIPYFHGDKAEKVTHYFQTGSRGTTRRAHQHTEMRNFICGHIKRDDPVSRRFIQYLAMESWEMRALVRDAKTGRVLISPPEDELWLLREKSGWGRASRNEYEVQGEVGPVFFEAMDKSRKWHFGFEEFYDVYIWDSSPGRSFFVLQRKIEEVLTRAMRVRELKDMFSTAAPILKTLTKDPTTERVRSIKPDEKVESIWDGLDQNARAWSWSPQGGFEKEGFEDSYKYTEADELEDAILFPLEDTGLLPNDLYRHIPNAMEMFEKDPLDIRRFAADLDTDDELDSSEDEALGEVEDDGDSDWADESDDGSEYVMESELRPGESEDSHKAHEILSEQFQSLSLREPDYFIPVLRDPNSKRAKMLPESVRSKPEELMWACRFAMRSQQDYDTSHGGMEADFFRHIDRQKSKVFKQSFHLGDAEPYALSRYVEHKFMVDAMDEFIMTRGINPEPFELCKTMHMADLFYEERRIVDDAFRAYASIAVFFEGDAFLASEQGEPWRDTMLLDQEERAKHVPDRRTYKSNKLMPKEFWKDWDELLKQNKRTSGDAVDDIYPMEWRKALRPIIIKLFKAGVICSSYGGLAAGIATAKAEPGRNLDLYIDYRVGIPLAKIVSHLQDPTPMDRNFIMQVVQRFKGDHASARFSVLRLWSSPHFYPLMLGMDRRPMCSFLDDRGRCWEWKFIPKDMPYSEWSVHQQLSLRLQPYERIWRKQVWVAKDLVVVMGRDEKELRRFSEGVTWAVQTKPWRLEVDFWRSFVNVDVEFLEGLDPAWLN</sequence>
<evidence type="ECO:0000256" key="1">
    <source>
        <dbReference type="SAM" id="Coils"/>
    </source>
</evidence>
<evidence type="ECO:0000256" key="2">
    <source>
        <dbReference type="SAM" id="MobiDB-lite"/>
    </source>
</evidence>
<organism evidence="3 4">
    <name type="scientific">Ascochyta lentis</name>
    <dbReference type="NCBI Taxonomy" id="205686"/>
    <lineage>
        <taxon>Eukaryota</taxon>
        <taxon>Fungi</taxon>
        <taxon>Dikarya</taxon>
        <taxon>Ascomycota</taxon>
        <taxon>Pezizomycotina</taxon>
        <taxon>Dothideomycetes</taxon>
        <taxon>Pleosporomycetidae</taxon>
        <taxon>Pleosporales</taxon>
        <taxon>Pleosporineae</taxon>
        <taxon>Didymellaceae</taxon>
        <taxon>Ascochyta</taxon>
    </lineage>
</organism>
<feature type="region of interest" description="Disordered" evidence="2">
    <location>
        <begin position="889"/>
        <end position="937"/>
    </location>
</feature>
<feature type="compositionally biased region" description="Polar residues" evidence="2">
    <location>
        <begin position="273"/>
        <end position="285"/>
    </location>
</feature>
<keyword evidence="1" id="KW-0175">Coiled coil</keyword>
<dbReference type="Proteomes" id="UP000651452">
    <property type="component" value="Unassembled WGS sequence"/>
</dbReference>
<accession>A0A8H7ISV4</accession>
<comment type="caution">
    <text evidence="3">The sequence shown here is derived from an EMBL/GenBank/DDBJ whole genome shotgun (WGS) entry which is preliminary data.</text>
</comment>
<evidence type="ECO:0000313" key="4">
    <source>
        <dbReference type="Proteomes" id="UP000651452"/>
    </source>
</evidence>
<dbReference type="OrthoDB" id="5326588at2759"/>
<reference evidence="3" key="1">
    <citation type="submission" date="2018-12" db="EMBL/GenBank/DDBJ databases">
        <authorList>
            <person name="Syme R.A."/>
            <person name="Farfan-Caceres L."/>
            <person name="Lichtenzveig J."/>
        </authorList>
    </citation>
    <scope>NUCLEOTIDE SEQUENCE</scope>
    <source>
        <strain evidence="3">Al4</strain>
    </source>
</reference>
<name>A0A8H7ISV4_9PLEO</name>
<keyword evidence="4" id="KW-1185">Reference proteome</keyword>
<feature type="coiled-coil region" evidence="1">
    <location>
        <begin position="185"/>
        <end position="214"/>
    </location>
</feature>